<evidence type="ECO:0000313" key="2">
    <source>
        <dbReference type="EMBL" id="GME77799.1"/>
    </source>
</evidence>
<comment type="caution">
    <text evidence="2">The sequence shown here is derived from an EMBL/GenBank/DDBJ whole genome shotgun (WGS) entry which is preliminary data.</text>
</comment>
<reference evidence="2" key="1">
    <citation type="submission" date="2023-04" db="EMBL/GenBank/DDBJ databases">
        <title>Ambrosiozyma monospora NBRC 1965.</title>
        <authorList>
            <person name="Ichikawa N."/>
            <person name="Sato H."/>
            <person name="Tonouchi N."/>
        </authorList>
    </citation>
    <scope>NUCLEOTIDE SEQUENCE</scope>
    <source>
        <strain evidence="2">NBRC 1965</strain>
    </source>
</reference>
<gene>
    <name evidence="2" type="ORF">Amon01_000970800</name>
</gene>
<feature type="chain" id="PRO_5040935763" evidence="1">
    <location>
        <begin position="28"/>
        <end position="111"/>
    </location>
</feature>
<dbReference type="AlphaFoldDB" id="A0A9W6T5Q4"/>
<protein>
    <submittedName>
        <fullName evidence="2">Unnamed protein product</fullName>
    </submittedName>
</protein>
<feature type="signal peptide" evidence="1">
    <location>
        <begin position="1"/>
        <end position="27"/>
    </location>
</feature>
<evidence type="ECO:0000313" key="3">
    <source>
        <dbReference type="Proteomes" id="UP001165063"/>
    </source>
</evidence>
<proteinExistence type="predicted"/>
<sequence>MAIGAPTLTLVAPSFFRILAMIPSSCASTAIVALSVSTSNNKSPDANSAPSLTCHATTPPSSMVGDMAGIPKKEACFLNSVLWKAVHSKYAYQRQLIFTFISSSCLWSLPV</sequence>
<dbReference type="Proteomes" id="UP001165063">
    <property type="component" value="Unassembled WGS sequence"/>
</dbReference>
<evidence type="ECO:0000256" key="1">
    <source>
        <dbReference type="SAM" id="SignalP"/>
    </source>
</evidence>
<dbReference type="OrthoDB" id="10631077at2759"/>
<dbReference type="EMBL" id="BSXU01012709">
    <property type="protein sequence ID" value="GME77799.1"/>
    <property type="molecule type" value="Genomic_DNA"/>
</dbReference>
<accession>A0A9W6T5Q4</accession>
<organism evidence="2 3">
    <name type="scientific">Ambrosiozyma monospora</name>
    <name type="common">Yeast</name>
    <name type="synonym">Endomycopsis monosporus</name>
    <dbReference type="NCBI Taxonomy" id="43982"/>
    <lineage>
        <taxon>Eukaryota</taxon>
        <taxon>Fungi</taxon>
        <taxon>Dikarya</taxon>
        <taxon>Ascomycota</taxon>
        <taxon>Saccharomycotina</taxon>
        <taxon>Pichiomycetes</taxon>
        <taxon>Pichiales</taxon>
        <taxon>Pichiaceae</taxon>
        <taxon>Ambrosiozyma</taxon>
    </lineage>
</organism>
<keyword evidence="3" id="KW-1185">Reference proteome</keyword>
<keyword evidence="1" id="KW-0732">Signal</keyword>
<name>A0A9W6T5Q4_AMBMO</name>